<dbReference type="GO" id="GO:0046295">
    <property type="term" value="P:glycolate biosynthetic process"/>
    <property type="evidence" value="ECO:0007669"/>
    <property type="project" value="UniProtKB-ARBA"/>
</dbReference>
<evidence type="ECO:0000256" key="3">
    <source>
        <dbReference type="ARBA" id="ARBA00022490"/>
    </source>
</evidence>
<dbReference type="InterPro" id="IPR006287">
    <property type="entry name" value="DJ-1"/>
</dbReference>
<keyword evidence="6" id="KW-1185">Reference proteome</keyword>
<dbReference type="SUPFAM" id="SSF52317">
    <property type="entry name" value="Class I glutamine amidotransferase-like"/>
    <property type="match status" value="1"/>
</dbReference>
<dbReference type="NCBIfam" id="TIGR01383">
    <property type="entry name" value="not_thiJ"/>
    <property type="match status" value="1"/>
</dbReference>
<name>A0AAF3J7F5_9BILA</name>
<dbReference type="InterPro" id="IPR050325">
    <property type="entry name" value="Prot/Nucl_acid_deglycase"/>
</dbReference>
<evidence type="ECO:0000313" key="7">
    <source>
        <dbReference type="WBParaSite" id="MBELARI_LOCUS20927"/>
    </source>
</evidence>
<evidence type="ECO:0000313" key="6">
    <source>
        <dbReference type="Proteomes" id="UP000887575"/>
    </source>
</evidence>
<dbReference type="GO" id="GO:1903189">
    <property type="term" value="P:glyoxal metabolic process"/>
    <property type="evidence" value="ECO:0007669"/>
    <property type="project" value="UniProtKB-ARBA"/>
</dbReference>
<dbReference type="InterPro" id="IPR002818">
    <property type="entry name" value="DJ-1/PfpI"/>
</dbReference>
<feature type="domain" description="DJ-1/PfpI" evidence="5">
    <location>
        <begin position="4"/>
        <end position="168"/>
    </location>
</feature>
<reference evidence="7" key="1">
    <citation type="submission" date="2024-02" db="UniProtKB">
        <authorList>
            <consortium name="WormBaseParasite"/>
        </authorList>
    </citation>
    <scope>IDENTIFICATION</scope>
</reference>
<dbReference type="WBParaSite" id="MBELARI_LOCUS20927">
    <property type="protein sequence ID" value="MBELARI_LOCUS20927"/>
    <property type="gene ID" value="MBELARI_LOCUS20927"/>
</dbReference>
<dbReference type="GO" id="GO:0005634">
    <property type="term" value="C:nucleus"/>
    <property type="evidence" value="ECO:0007669"/>
    <property type="project" value="TreeGrafter"/>
</dbReference>
<sequence>MAEKTALVILADGAEEMEATIAIDVLRRGGIKVTVAGLQSADVVKCARETRILPDHSLSDVKEKTFDAIVLPGGQPGSNSLAASAEVGKLLQSQDQAKRIVAAICAAPLALKSHKIGQGATITSYPGVRGSVESDLHKYSEDSVVVSGNIVTSRGPGTAFLFGLKLVEVLVNAEKAKEVAKAMLVDY</sequence>
<dbReference type="GO" id="GO:0036471">
    <property type="term" value="P:cellular response to glyoxal"/>
    <property type="evidence" value="ECO:0007669"/>
    <property type="project" value="UniProtKB-ARBA"/>
</dbReference>
<dbReference type="AlphaFoldDB" id="A0AAF3J7F5"/>
<proteinExistence type="predicted"/>
<dbReference type="Pfam" id="PF01965">
    <property type="entry name" value="DJ-1_PfpI"/>
    <property type="match status" value="1"/>
</dbReference>
<dbReference type="GO" id="GO:0019172">
    <property type="term" value="F:glyoxalase III activity"/>
    <property type="evidence" value="ECO:0007669"/>
    <property type="project" value="UniProtKB-EC"/>
</dbReference>
<protein>
    <recommendedName>
        <fullName evidence="2">D-lactate dehydratase</fullName>
        <ecNumber evidence="2">4.2.1.130</ecNumber>
    </recommendedName>
</protein>
<evidence type="ECO:0000259" key="5">
    <source>
        <dbReference type="Pfam" id="PF01965"/>
    </source>
</evidence>
<dbReference type="EC" id="4.2.1.130" evidence="2"/>
<evidence type="ECO:0000256" key="2">
    <source>
        <dbReference type="ARBA" id="ARBA00013134"/>
    </source>
</evidence>
<dbReference type="GO" id="GO:0005739">
    <property type="term" value="C:mitochondrion"/>
    <property type="evidence" value="ECO:0007669"/>
    <property type="project" value="TreeGrafter"/>
</dbReference>
<evidence type="ECO:0000256" key="4">
    <source>
        <dbReference type="ARBA" id="ARBA00048082"/>
    </source>
</evidence>
<keyword evidence="3" id="KW-0963">Cytoplasm</keyword>
<comment type="subcellular location">
    <subcellularLocation>
        <location evidence="1">Cytoplasm</location>
    </subcellularLocation>
</comment>
<dbReference type="GO" id="GO:0006979">
    <property type="term" value="P:response to oxidative stress"/>
    <property type="evidence" value="ECO:0007669"/>
    <property type="project" value="TreeGrafter"/>
</dbReference>
<dbReference type="CDD" id="cd03135">
    <property type="entry name" value="GATase1_DJ-1"/>
    <property type="match status" value="1"/>
</dbReference>
<dbReference type="PANTHER" id="PTHR48094">
    <property type="entry name" value="PROTEIN/NUCLEIC ACID DEGLYCASE DJ-1-RELATED"/>
    <property type="match status" value="1"/>
</dbReference>
<dbReference type="GO" id="GO:1902176">
    <property type="term" value="P:negative regulation of oxidative stress-induced intrinsic apoptotic signaling pathway"/>
    <property type="evidence" value="ECO:0007669"/>
    <property type="project" value="UniProtKB-ARBA"/>
</dbReference>
<dbReference type="FunFam" id="3.40.50.880:FF:000022">
    <property type="entry name" value="protein deglycase DJ-1"/>
    <property type="match status" value="1"/>
</dbReference>
<evidence type="ECO:0000256" key="1">
    <source>
        <dbReference type="ARBA" id="ARBA00004496"/>
    </source>
</evidence>
<dbReference type="Gene3D" id="3.40.50.880">
    <property type="match status" value="1"/>
</dbReference>
<accession>A0AAF3J7F5</accession>
<dbReference type="InterPro" id="IPR029062">
    <property type="entry name" value="Class_I_gatase-like"/>
</dbReference>
<dbReference type="PANTHER" id="PTHR48094:SF12">
    <property type="entry name" value="PARKINSON DISEASE PROTEIN 7 HOMOLOG"/>
    <property type="match status" value="1"/>
</dbReference>
<dbReference type="Proteomes" id="UP000887575">
    <property type="component" value="Unassembled WGS sequence"/>
</dbReference>
<comment type="catalytic activity">
    <reaction evidence="4">
        <text>methylglyoxal + H2O = (R)-lactate + H(+)</text>
        <dbReference type="Rhea" id="RHEA:27754"/>
        <dbReference type="ChEBI" id="CHEBI:15377"/>
        <dbReference type="ChEBI" id="CHEBI:15378"/>
        <dbReference type="ChEBI" id="CHEBI:16004"/>
        <dbReference type="ChEBI" id="CHEBI:17158"/>
        <dbReference type="EC" id="4.2.1.130"/>
    </reaction>
</comment>
<organism evidence="6 7">
    <name type="scientific">Mesorhabditis belari</name>
    <dbReference type="NCBI Taxonomy" id="2138241"/>
    <lineage>
        <taxon>Eukaryota</taxon>
        <taxon>Metazoa</taxon>
        <taxon>Ecdysozoa</taxon>
        <taxon>Nematoda</taxon>
        <taxon>Chromadorea</taxon>
        <taxon>Rhabditida</taxon>
        <taxon>Rhabditina</taxon>
        <taxon>Rhabditomorpha</taxon>
        <taxon>Rhabditoidea</taxon>
        <taxon>Rhabditidae</taxon>
        <taxon>Mesorhabditinae</taxon>
        <taxon>Mesorhabditis</taxon>
    </lineage>
</organism>